<evidence type="ECO:0000259" key="4">
    <source>
        <dbReference type="PROSITE" id="PS51352"/>
    </source>
</evidence>
<keyword evidence="3" id="KW-1133">Transmembrane helix</keyword>
<sequence>MKKKYYAIFAGIIAFGIALGIMYLEFWRDAGVQLPQDVTMQTASGETYDFQSMEPKVRLIEFYYTQCPDVCPLTTQRMMHVRKMLQDEGVYGKDVEFISVSIDPENDTPERISSYMKTFDVESSDEGWIFLRGNLPDTEAFADTFRFRFQDRGTDYIVHDSFTYLIDKENYLVEKFSMGEGFDKDKVFKKIMRNVN</sequence>
<dbReference type="InterPro" id="IPR003782">
    <property type="entry name" value="SCO1/SenC"/>
</dbReference>
<dbReference type="Pfam" id="PF02630">
    <property type="entry name" value="SCO1-SenC"/>
    <property type="match status" value="1"/>
</dbReference>
<dbReference type="SUPFAM" id="SSF52833">
    <property type="entry name" value="Thioredoxin-like"/>
    <property type="match status" value="1"/>
</dbReference>
<dbReference type="InterPro" id="IPR036249">
    <property type="entry name" value="Thioredoxin-like_sf"/>
</dbReference>
<gene>
    <name evidence="5" type="ORF">ACFQ2J_01125</name>
</gene>
<comment type="caution">
    <text evidence="5">The sequence shown here is derived from an EMBL/GenBank/DDBJ whole genome shotgun (WGS) entry which is preliminary data.</text>
</comment>
<dbReference type="Proteomes" id="UP001596990">
    <property type="component" value="Unassembled WGS sequence"/>
</dbReference>
<keyword evidence="3" id="KW-0472">Membrane</keyword>
<dbReference type="PROSITE" id="PS51352">
    <property type="entry name" value="THIOREDOXIN_2"/>
    <property type="match status" value="1"/>
</dbReference>
<keyword evidence="3" id="KW-0812">Transmembrane</keyword>
<dbReference type="PANTHER" id="PTHR12151">
    <property type="entry name" value="ELECTRON TRANSPORT PROTIN SCO1/SENC FAMILY MEMBER"/>
    <property type="match status" value="1"/>
</dbReference>
<feature type="domain" description="Thioredoxin" evidence="4">
    <location>
        <begin position="28"/>
        <end position="196"/>
    </location>
</feature>
<organism evidence="5 6">
    <name type="scientific">Thalassobacillus hwangdonensis</name>
    <dbReference type="NCBI Taxonomy" id="546108"/>
    <lineage>
        <taxon>Bacteria</taxon>
        <taxon>Bacillati</taxon>
        <taxon>Bacillota</taxon>
        <taxon>Bacilli</taxon>
        <taxon>Bacillales</taxon>
        <taxon>Bacillaceae</taxon>
        <taxon>Thalassobacillus</taxon>
    </lineage>
</organism>
<name>A0ABW3KXV6_9BACI</name>
<keyword evidence="2" id="KW-0186">Copper</keyword>
<accession>A0ABW3KXV6</accession>
<dbReference type="EMBL" id="JBHTKL010000001">
    <property type="protein sequence ID" value="MFD1017785.1"/>
    <property type="molecule type" value="Genomic_DNA"/>
</dbReference>
<reference evidence="6" key="1">
    <citation type="journal article" date="2019" name="Int. J. Syst. Evol. Microbiol.">
        <title>The Global Catalogue of Microorganisms (GCM) 10K type strain sequencing project: providing services to taxonomists for standard genome sequencing and annotation.</title>
        <authorList>
            <consortium name="The Broad Institute Genomics Platform"/>
            <consortium name="The Broad Institute Genome Sequencing Center for Infectious Disease"/>
            <person name="Wu L."/>
            <person name="Ma J."/>
        </authorList>
    </citation>
    <scope>NUCLEOTIDE SEQUENCE [LARGE SCALE GENOMIC DNA]</scope>
    <source>
        <strain evidence="6">CCUG 56607</strain>
    </source>
</reference>
<protein>
    <submittedName>
        <fullName evidence="5">SCO family protein</fullName>
    </submittedName>
</protein>
<dbReference type="PANTHER" id="PTHR12151:SF25">
    <property type="entry name" value="LINALOOL DEHYDRATASE_ISOMERASE DOMAIN-CONTAINING PROTEIN"/>
    <property type="match status" value="1"/>
</dbReference>
<evidence type="ECO:0000313" key="5">
    <source>
        <dbReference type="EMBL" id="MFD1017785.1"/>
    </source>
</evidence>
<keyword evidence="6" id="KW-1185">Reference proteome</keyword>
<evidence type="ECO:0000256" key="1">
    <source>
        <dbReference type="ARBA" id="ARBA00010996"/>
    </source>
</evidence>
<feature type="transmembrane region" description="Helical" evidence="3">
    <location>
        <begin position="6"/>
        <end position="24"/>
    </location>
</feature>
<dbReference type="CDD" id="cd02968">
    <property type="entry name" value="SCO"/>
    <property type="match status" value="1"/>
</dbReference>
<dbReference type="Gene3D" id="3.40.30.10">
    <property type="entry name" value="Glutaredoxin"/>
    <property type="match status" value="1"/>
</dbReference>
<evidence type="ECO:0000256" key="2">
    <source>
        <dbReference type="ARBA" id="ARBA00023008"/>
    </source>
</evidence>
<comment type="similarity">
    <text evidence="1">Belongs to the SCO1/2 family.</text>
</comment>
<proteinExistence type="inferred from homology"/>
<evidence type="ECO:0000313" key="6">
    <source>
        <dbReference type="Proteomes" id="UP001596990"/>
    </source>
</evidence>
<evidence type="ECO:0000256" key="3">
    <source>
        <dbReference type="SAM" id="Phobius"/>
    </source>
</evidence>
<dbReference type="InterPro" id="IPR013766">
    <property type="entry name" value="Thioredoxin_domain"/>
</dbReference>
<dbReference type="RefSeq" id="WP_386055789.1">
    <property type="nucleotide sequence ID" value="NZ_JBHTKL010000001.1"/>
</dbReference>